<dbReference type="GO" id="GO:0000122">
    <property type="term" value="P:negative regulation of transcription by RNA polymerase II"/>
    <property type="evidence" value="ECO:0007669"/>
    <property type="project" value="TreeGrafter"/>
</dbReference>
<evidence type="ECO:0000313" key="10">
    <source>
        <dbReference type="Proteomes" id="UP000694700"/>
    </source>
</evidence>
<name>A0A8C2B8T6_CYPCA</name>
<reference evidence="9" key="1">
    <citation type="submission" date="2025-08" db="UniProtKB">
        <authorList>
            <consortium name="Ensembl"/>
        </authorList>
    </citation>
    <scope>IDENTIFICATION</scope>
</reference>
<keyword evidence="5" id="KW-0804">Transcription</keyword>
<evidence type="ECO:0000256" key="1">
    <source>
        <dbReference type="ARBA" id="ARBA00004123"/>
    </source>
</evidence>
<evidence type="ECO:0000256" key="7">
    <source>
        <dbReference type="SAM" id="MobiDB-lite"/>
    </source>
</evidence>
<feature type="compositionally biased region" description="Low complexity" evidence="7">
    <location>
        <begin position="751"/>
        <end position="768"/>
    </location>
</feature>
<comment type="similarity">
    <text evidence="2">Belongs to the SAP130 family.</text>
</comment>
<dbReference type="InterPro" id="IPR031963">
    <property type="entry name" value="SAP130_C"/>
</dbReference>
<dbReference type="PANTHER" id="PTHR13497:SF3">
    <property type="entry name" value="HISTONE DEACETYLASE COMPLEX SUBUNIT SAP130"/>
    <property type="match status" value="1"/>
</dbReference>
<dbReference type="Ensembl" id="ENSCCRT00015120309.1">
    <property type="protein sequence ID" value="ENSCCRP00015116617.1"/>
    <property type="gene ID" value="ENSCCRG00015045825.1"/>
</dbReference>
<keyword evidence="6" id="KW-0539">Nucleus</keyword>
<feature type="region of interest" description="Disordered" evidence="7">
    <location>
        <begin position="732"/>
        <end position="824"/>
    </location>
</feature>
<dbReference type="Proteomes" id="UP000694700">
    <property type="component" value="Unplaced"/>
</dbReference>
<feature type="compositionally biased region" description="Low complexity" evidence="7">
    <location>
        <begin position="48"/>
        <end position="58"/>
    </location>
</feature>
<feature type="region of interest" description="Disordered" evidence="7">
    <location>
        <begin position="636"/>
        <end position="663"/>
    </location>
</feature>
<evidence type="ECO:0000256" key="5">
    <source>
        <dbReference type="ARBA" id="ARBA00023163"/>
    </source>
</evidence>
<keyword evidence="4" id="KW-0805">Transcription regulation</keyword>
<feature type="compositionally biased region" description="Basic and acidic residues" evidence="7">
    <location>
        <begin position="37"/>
        <end position="46"/>
    </location>
</feature>
<feature type="compositionally biased region" description="Polar residues" evidence="7">
    <location>
        <begin position="20"/>
        <end position="33"/>
    </location>
</feature>
<feature type="compositionally biased region" description="Basic and acidic residues" evidence="7">
    <location>
        <begin position="814"/>
        <end position="824"/>
    </location>
</feature>
<dbReference type="AlphaFoldDB" id="A0A8C2B8T6"/>
<comment type="subcellular location">
    <subcellularLocation>
        <location evidence="1">Nucleus</location>
    </subcellularLocation>
</comment>
<evidence type="ECO:0000313" key="9">
    <source>
        <dbReference type="Ensembl" id="ENSCCRP00015116617.1"/>
    </source>
</evidence>
<accession>A0A8C2B8T6</accession>
<sequence>MSSQQFPRAAVPPPGAGPGQTSTDSSVLGTQPVGSEDSSREVDHSQDPPAGSSSGSASFRDEKQETVVVRPYPQVQALGQPPALPQHVPIQPSPSLSVAAPSVQLLQGQQSSVSEGSVKAALKSPMPSRLIAPAPAVSQGHIPVPASIPVGQSNLHQLMATNVQIFRGSAPALQIASPAPSQTFTSHLPRGATAAAVMSSTKGPTVLRPAGGGNTGPSQPAAVQHIIHQPIQSRPLVTTSTAVHPTVVAPIPAARTQSPAINTPVTHAAEMVHGRPVTIHPPPTTINIQRPPTSRETATRITLPSHPAIGPQKAQPPHTVTQKPIFNTVTPVAAATVAPILATNTASSATTTGSSPRTQMTSSTIVTMTMASHSSHTTAVTTSAIPVAKVVPQPIPHTFPRIQPEYPGERTNLIPIPGHRSSPNPVTMEVRNDNRPPVQFQYFLPTYPSSPYPPTHTYTPITSSVSNIRPYPATAPSQSSALPAQAGVGVATTVHLNPMQLMAVDRIGLQSAQISTQNIQPASMTPQGIQPAPIGVQGLHPTAPISTQSIQQAPVATQQPQSEAKPPGVVLAESPAFVTNPIGSTFSGTQPVTTMVQTHPQGVAIGAPTLVSSPRPSILRKKPVNEGAVRKSLIPTQPSEHNAGRVDSGIRLSGSPRPVGVKPKSDVHVAMAPPVMATVEAFPSHGALPAAIAVTPPLPASMANAVASPTQPAATSTAALSSTLPEVKVKQETEPMDTTQAVPMAPSSTGPAPSLSSQASSLAISSQPGDLLPGASPRKKPRKQQHVISTEETEMVDTNSTDEERVSSRAPGNRPERHESPPREYVDEDGVRYVPVRPRPPLTLLRQYRNPWKAAYHHFQRYSDIRVKEEKKGSLQDMASQRGVACRAQGWKVHLCAAQLLQLTNLEHDVYSRLTTLQEGLIPKKRAGADDDLHRINELIQGNMQRCKLVMDQVAEARDTMMKVLDHKDRVLKLLNKNGTPKKSSKLKRKERA</sequence>
<organism evidence="9 10">
    <name type="scientific">Cyprinus carpio</name>
    <name type="common">Common carp</name>
    <dbReference type="NCBI Taxonomy" id="7962"/>
    <lineage>
        <taxon>Eukaryota</taxon>
        <taxon>Metazoa</taxon>
        <taxon>Chordata</taxon>
        <taxon>Craniata</taxon>
        <taxon>Vertebrata</taxon>
        <taxon>Euteleostomi</taxon>
        <taxon>Actinopterygii</taxon>
        <taxon>Neopterygii</taxon>
        <taxon>Teleostei</taxon>
        <taxon>Ostariophysi</taxon>
        <taxon>Cypriniformes</taxon>
        <taxon>Cyprinidae</taxon>
        <taxon>Cyprininae</taxon>
        <taxon>Cyprinus</taxon>
    </lineage>
</organism>
<feature type="region of interest" description="Disordered" evidence="7">
    <location>
        <begin position="1"/>
        <end position="65"/>
    </location>
</feature>
<evidence type="ECO:0000256" key="3">
    <source>
        <dbReference type="ARBA" id="ARBA00022491"/>
    </source>
</evidence>
<dbReference type="Pfam" id="PF16014">
    <property type="entry name" value="SAP130_C"/>
    <property type="match status" value="2"/>
</dbReference>
<dbReference type="GO" id="GO:0070822">
    <property type="term" value="C:Sin3-type complex"/>
    <property type="evidence" value="ECO:0007669"/>
    <property type="project" value="TreeGrafter"/>
</dbReference>
<proteinExistence type="inferred from homology"/>
<evidence type="ECO:0000256" key="6">
    <source>
        <dbReference type="ARBA" id="ARBA00023242"/>
    </source>
</evidence>
<evidence type="ECO:0000256" key="4">
    <source>
        <dbReference type="ARBA" id="ARBA00023015"/>
    </source>
</evidence>
<evidence type="ECO:0000259" key="8">
    <source>
        <dbReference type="Pfam" id="PF16014"/>
    </source>
</evidence>
<feature type="compositionally biased region" description="Polar residues" evidence="7">
    <location>
        <begin position="736"/>
        <end position="750"/>
    </location>
</feature>
<protein>
    <submittedName>
        <fullName evidence="9">Sin3A-associated protein a</fullName>
    </submittedName>
</protein>
<dbReference type="PANTHER" id="PTHR13497">
    <property type="entry name" value="HISTONE DEACETYLASE COMPLEX SUBUNIT SAP130"/>
    <property type="match status" value="1"/>
</dbReference>
<feature type="domain" description="Histone deacetylase complex subunit SAP130 C-terminal" evidence="8">
    <location>
        <begin position="687"/>
        <end position="976"/>
    </location>
</feature>
<dbReference type="InterPro" id="IPR024137">
    <property type="entry name" value="His_deAcase_cplx_SAP130"/>
</dbReference>
<feature type="domain" description="Histone deacetylase complex subunit SAP130 C-terminal" evidence="8">
    <location>
        <begin position="609"/>
        <end position="685"/>
    </location>
</feature>
<keyword evidence="3" id="KW-0678">Repressor</keyword>
<evidence type="ECO:0000256" key="2">
    <source>
        <dbReference type="ARBA" id="ARBA00007859"/>
    </source>
</evidence>